<accession>B1WUP5</accession>
<proteinExistence type="predicted"/>
<dbReference type="HOGENOM" id="CLU_116670_1_0_3"/>
<dbReference type="Pfam" id="PF01724">
    <property type="entry name" value="DUF29"/>
    <property type="match status" value="1"/>
</dbReference>
<dbReference type="KEGG" id="cyt:cce_1146"/>
<dbReference type="PANTHER" id="PTHR34235:SF3">
    <property type="entry name" value="SLR1203 PROTEIN"/>
    <property type="match status" value="1"/>
</dbReference>
<reference evidence="1 2" key="1">
    <citation type="journal article" date="2008" name="Proc. Natl. Acad. Sci. U.S.A.">
        <title>The genome of Cyanothece 51142, a unicellular diazotrophic cyanobacterium important in the marine nitrogen cycle.</title>
        <authorList>
            <person name="Welsh E.A."/>
            <person name="Liberton M."/>
            <person name="Stoeckel J."/>
            <person name="Loh T."/>
            <person name="Elvitigala T."/>
            <person name="Wang C."/>
            <person name="Wollam A."/>
            <person name="Fulton R.S."/>
            <person name="Clifton S.W."/>
            <person name="Jacobs J.M."/>
            <person name="Aurora R."/>
            <person name="Ghosh B.K."/>
            <person name="Sherman L.A."/>
            <person name="Smith R.D."/>
            <person name="Wilson R.K."/>
            <person name="Pakrasi H.B."/>
        </authorList>
    </citation>
    <scope>NUCLEOTIDE SEQUENCE [LARGE SCALE GENOMIC DNA]</scope>
    <source>
        <strain evidence="2">ATCC 51142 / BH68</strain>
    </source>
</reference>
<dbReference type="InterPro" id="IPR002636">
    <property type="entry name" value="DUF29"/>
</dbReference>
<evidence type="ECO:0000313" key="2">
    <source>
        <dbReference type="Proteomes" id="UP000001203"/>
    </source>
</evidence>
<dbReference type="eggNOG" id="COG2442">
    <property type="taxonomic scope" value="Bacteria"/>
</dbReference>
<organism evidence="1 2">
    <name type="scientific">Crocosphaera subtropica (strain ATCC 51142 / BH68)</name>
    <name type="common">Cyanothece sp. (strain ATCC 51142)</name>
    <dbReference type="NCBI Taxonomy" id="43989"/>
    <lineage>
        <taxon>Bacteria</taxon>
        <taxon>Bacillati</taxon>
        <taxon>Cyanobacteriota</taxon>
        <taxon>Cyanophyceae</taxon>
        <taxon>Oscillatoriophycideae</taxon>
        <taxon>Chroococcales</taxon>
        <taxon>Aphanothecaceae</taxon>
        <taxon>Crocosphaera</taxon>
        <taxon>Crocosphaera subtropica</taxon>
    </lineage>
</organism>
<evidence type="ECO:0000313" key="1">
    <source>
        <dbReference type="EMBL" id="ACB50496.1"/>
    </source>
</evidence>
<evidence type="ECO:0008006" key="3">
    <source>
        <dbReference type="Google" id="ProtNLM"/>
    </source>
</evidence>
<dbReference type="Gene3D" id="1.20.1220.20">
    <property type="entry name" value="Uncharcterised protein PF01724"/>
    <property type="match status" value="1"/>
</dbReference>
<dbReference type="AlphaFoldDB" id="B1WUP5"/>
<name>B1WUP5_CROS5</name>
<dbReference type="EMBL" id="CP000806">
    <property type="protein sequence ID" value="ACB50496.1"/>
    <property type="molecule type" value="Genomic_DNA"/>
</dbReference>
<sequence length="159" mass="19168">MLMSITSITENLKSLYETDYDKWVLQTVQRLQEKKYEAIDWENLIDEVADLSRRERDKLMSLLTRLFEHLLKLAYWESERDYNYRGWNGEIQNFRIQIKRLLRKSPSLKVYLVEIFEECYQDAKKITIKKTGLESDLFPDKPIANLEQVLDDDWLPTIK</sequence>
<dbReference type="STRING" id="43989.cce_1146"/>
<gene>
    <name evidence="1" type="ordered locus">cce_1146</name>
</gene>
<dbReference type="PANTHER" id="PTHR34235">
    <property type="entry name" value="SLR1203 PROTEIN-RELATED"/>
    <property type="match status" value="1"/>
</dbReference>
<protein>
    <recommendedName>
        <fullName evidence="3">DUF29 domain-containing protein</fullName>
    </recommendedName>
</protein>
<dbReference type="OrthoDB" id="5769308at2"/>
<keyword evidence="2" id="KW-1185">Reference proteome</keyword>
<dbReference type="Proteomes" id="UP000001203">
    <property type="component" value="Chromosome circular"/>
</dbReference>
<dbReference type="RefSeq" id="WP_012361558.1">
    <property type="nucleotide sequence ID" value="NC_010546.1"/>
</dbReference>